<evidence type="ECO:0000256" key="1">
    <source>
        <dbReference type="ARBA" id="ARBA00004613"/>
    </source>
</evidence>
<proteinExistence type="predicted"/>
<dbReference type="Pfam" id="PF13946">
    <property type="entry name" value="DUF4214"/>
    <property type="match status" value="1"/>
</dbReference>
<dbReference type="PRINTS" id="PR00313">
    <property type="entry name" value="CABNDNGRPT"/>
</dbReference>
<feature type="domain" description="DUF4214" evidence="3">
    <location>
        <begin position="223"/>
        <end position="285"/>
    </location>
</feature>
<keyword evidence="5" id="KW-1185">Reference proteome</keyword>
<dbReference type="PANTHER" id="PTHR38340">
    <property type="entry name" value="S-LAYER PROTEIN"/>
    <property type="match status" value="1"/>
</dbReference>
<gene>
    <name evidence="4" type="ORF">MON41_08670</name>
</gene>
<dbReference type="PANTHER" id="PTHR38340:SF1">
    <property type="entry name" value="S-LAYER PROTEIN"/>
    <property type="match status" value="1"/>
</dbReference>
<organism evidence="4 5">
    <name type="scientific">Teichococcus vastitatis</name>
    <dbReference type="NCBI Taxonomy" id="2307076"/>
    <lineage>
        <taxon>Bacteria</taxon>
        <taxon>Pseudomonadati</taxon>
        <taxon>Pseudomonadota</taxon>
        <taxon>Alphaproteobacteria</taxon>
        <taxon>Acetobacterales</taxon>
        <taxon>Roseomonadaceae</taxon>
        <taxon>Roseomonas</taxon>
    </lineage>
</organism>
<name>A0ABS9W3F6_9PROT</name>
<dbReference type="Pfam" id="PF00353">
    <property type="entry name" value="HemolysinCabind"/>
    <property type="match status" value="3"/>
</dbReference>
<comment type="caution">
    <text evidence="4">The sequence shown here is derived from an EMBL/GenBank/DDBJ whole genome shotgun (WGS) entry which is preliminary data.</text>
</comment>
<accession>A0ABS9W3F6</accession>
<evidence type="ECO:0000313" key="4">
    <source>
        <dbReference type="EMBL" id="MCI0753831.1"/>
    </source>
</evidence>
<dbReference type="RefSeq" id="WP_241792834.1">
    <property type="nucleotide sequence ID" value="NZ_JALBUU010000004.1"/>
</dbReference>
<dbReference type="Gene3D" id="2.150.10.10">
    <property type="entry name" value="Serralysin-like metalloprotease, C-terminal"/>
    <property type="match status" value="2"/>
</dbReference>
<dbReference type="InterPro" id="IPR018511">
    <property type="entry name" value="Hemolysin-typ_Ca-bd_CS"/>
</dbReference>
<dbReference type="EMBL" id="JALBUU010000004">
    <property type="protein sequence ID" value="MCI0753831.1"/>
    <property type="molecule type" value="Genomic_DNA"/>
</dbReference>
<comment type="subcellular location">
    <subcellularLocation>
        <location evidence="1">Secreted</location>
    </subcellularLocation>
</comment>
<dbReference type="PROSITE" id="PS00330">
    <property type="entry name" value="HEMOLYSIN_CALCIUM"/>
    <property type="match status" value="2"/>
</dbReference>
<evidence type="ECO:0000259" key="3">
    <source>
        <dbReference type="Pfam" id="PF13946"/>
    </source>
</evidence>
<dbReference type="SUPFAM" id="SSF51120">
    <property type="entry name" value="beta-Roll"/>
    <property type="match status" value="1"/>
</dbReference>
<sequence>MALIKGDNGPNLLGGTAGDDAILGFDGDDELAGGEGNDLVDGGAGNDLLGILLEAGPVELGDDVYAGGPGDDRIGAGVGRDTIYGGPGNDVILADASLIRGIDGSPDWISGGPGSDTIRGGPGVDVAYFELPRRAYLVQPDFGTALYDGATVTLGRGPDAEIDSLLFVETVQFVDGRLVTMAEDPLFPVYLVYQAALDRVPDPIGPNGWAAQLAAGLPREVFASAMIASPEFAARFGGLDDAGFVQQLFQNVLDRPGEAVETAPWQAELAAGAGRGIVLADFTRSYWGADVGAAFGAGVWDQDEHAAQVARLYDTLLGRVPDLPGFLAHKGALDAGKELEELARGMASSLEFAALPGGPGATPDSWCSCSTPMP</sequence>
<reference evidence="4 5" key="1">
    <citation type="submission" date="2022-03" db="EMBL/GenBank/DDBJ databases">
        <title>Complete genome analysis of Roseomonas KG 17.1 : a prolific producer of plant growth promoters.</title>
        <authorList>
            <person name="Saadouli I."/>
            <person name="Najjari A."/>
            <person name="Mosbah A."/>
            <person name="Ouzari H.I."/>
        </authorList>
    </citation>
    <scope>NUCLEOTIDE SEQUENCE [LARGE SCALE GENOMIC DNA]</scope>
    <source>
        <strain evidence="4 5">KG17-1</strain>
    </source>
</reference>
<dbReference type="InterPro" id="IPR011049">
    <property type="entry name" value="Serralysin-like_metalloprot_C"/>
</dbReference>
<evidence type="ECO:0000313" key="5">
    <source>
        <dbReference type="Proteomes" id="UP001201985"/>
    </source>
</evidence>
<evidence type="ECO:0000256" key="2">
    <source>
        <dbReference type="ARBA" id="ARBA00022525"/>
    </source>
</evidence>
<dbReference type="InterPro" id="IPR050557">
    <property type="entry name" value="RTX_toxin/Mannuronan_C5-epim"/>
</dbReference>
<dbReference type="Proteomes" id="UP001201985">
    <property type="component" value="Unassembled WGS sequence"/>
</dbReference>
<dbReference type="InterPro" id="IPR001343">
    <property type="entry name" value="Hemolysn_Ca-bd"/>
</dbReference>
<protein>
    <submittedName>
        <fullName evidence="4">DUF4214 domain-containing protein</fullName>
    </submittedName>
</protein>
<dbReference type="InterPro" id="IPR025282">
    <property type="entry name" value="DUF4214"/>
</dbReference>
<keyword evidence="2" id="KW-0964">Secreted</keyword>